<dbReference type="AlphaFoldDB" id="A0A2V5IJY7"/>
<name>A0A2V5IJY7_ASPV1</name>
<evidence type="ECO:0000256" key="1">
    <source>
        <dbReference type="SAM" id="MobiDB-lite"/>
    </source>
</evidence>
<feature type="compositionally biased region" description="Basic and acidic residues" evidence="1">
    <location>
        <begin position="7"/>
        <end position="19"/>
    </location>
</feature>
<sequence length="154" mass="16830">MALPTLHRRDIHPPLDHRQNRPHHPPVPAIRLAEEPRPHRAGVPIQKGYRGRPVNQNLHREGCHRRNLGAEVAHRPAAAVRVGGVEDRAFVAAGEDGDHPADVVWGCGVQEWEEVEGEAEAGVVEEGGRLGCGRVSAVSAFPAVVPGLRNRRLR</sequence>
<keyword evidence="3" id="KW-1185">Reference proteome</keyword>
<proteinExistence type="predicted"/>
<gene>
    <name evidence="2" type="ORF">BO99DRAFT_398711</name>
</gene>
<protein>
    <submittedName>
        <fullName evidence="2">Uncharacterized protein</fullName>
    </submittedName>
</protein>
<accession>A0A2V5IJY7</accession>
<feature type="region of interest" description="Disordered" evidence="1">
    <location>
        <begin position="1"/>
        <end position="31"/>
    </location>
</feature>
<organism evidence="2 3">
    <name type="scientific">Aspergillus violaceofuscus (strain CBS 115571)</name>
    <dbReference type="NCBI Taxonomy" id="1450538"/>
    <lineage>
        <taxon>Eukaryota</taxon>
        <taxon>Fungi</taxon>
        <taxon>Dikarya</taxon>
        <taxon>Ascomycota</taxon>
        <taxon>Pezizomycotina</taxon>
        <taxon>Eurotiomycetes</taxon>
        <taxon>Eurotiomycetidae</taxon>
        <taxon>Eurotiales</taxon>
        <taxon>Aspergillaceae</taxon>
        <taxon>Aspergillus</taxon>
    </lineage>
</organism>
<evidence type="ECO:0000313" key="3">
    <source>
        <dbReference type="Proteomes" id="UP000249829"/>
    </source>
</evidence>
<dbReference type="Proteomes" id="UP000249829">
    <property type="component" value="Unassembled WGS sequence"/>
</dbReference>
<dbReference type="EMBL" id="KZ825103">
    <property type="protein sequence ID" value="PYI24197.1"/>
    <property type="molecule type" value="Genomic_DNA"/>
</dbReference>
<reference evidence="2 3" key="1">
    <citation type="submission" date="2018-02" db="EMBL/GenBank/DDBJ databases">
        <title>The genomes of Aspergillus section Nigri reveals drivers in fungal speciation.</title>
        <authorList>
            <consortium name="DOE Joint Genome Institute"/>
            <person name="Vesth T.C."/>
            <person name="Nybo J."/>
            <person name="Theobald S."/>
            <person name="Brandl J."/>
            <person name="Frisvad J.C."/>
            <person name="Nielsen K.F."/>
            <person name="Lyhne E.K."/>
            <person name="Kogle M.E."/>
            <person name="Kuo A."/>
            <person name="Riley R."/>
            <person name="Clum A."/>
            <person name="Nolan M."/>
            <person name="Lipzen A."/>
            <person name="Salamov A."/>
            <person name="Henrissat B."/>
            <person name="Wiebenga A."/>
            <person name="De vries R.P."/>
            <person name="Grigoriev I.V."/>
            <person name="Mortensen U.H."/>
            <person name="Andersen M.R."/>
            <person name="Baker S.E."/>
        </authorList>
    </citation>
    <scope>NUCLEOTIDE SEQUENCE [LARGE SCALE GENOMIC DNA]</scope>
    <source>
        <strain evidence="2 3">CBS 115571</strain>
    </source>
</reference>
<evidence type="ECO:0000313" key="2">
    <source>
        <dbReference type="EMBL" id="PYI24197.1"/>
    </source>
</evidence>